<reference evidence="1 2" key="1">
    <citation type="submission" date="2019-07" db="EMBL/GenBank/DDBJ databases">
        <title>Genomes of sea-ice associated Colwellia species.</title>
        <authorList>
            <person name="Bowman J.P."/>
        </authorList>
    </citation>
    <scope>NUCLEOTIDE SEQUENCE [LARGE SCALE GENOMIC DNA]</scope>
    <source>
        <strain evidence="1 2">ACAM 459</strain>
    </source>
</reference>
<evidence type="ECO:0000313" key="2">
    <source>
        <dbReference type="Proteomes" id="UP000321822"/>
    </source>
</evidence>
<comment type="caution">
    <text evidence="1">The sequence shown here is derived from an EMBL/GenBank/DDBJ whole genome shotgun (WGS) entry which is preliminary data.</text>
</comment>
<accession>A0A5C6QQR1</accession>
<organism evidence="1 2">
    <name type="scientific">Colwellia demingiae</name>
    <dbReference type="NCBI Taxonomy" id="89401"/>
    <lineage>
        <taxon>Bacteria</taxon>
        <taxon>Pseudomonadati</taxon>
        <taxon>Pseudomonadota</taxon>
        <taxon>Gammaproteobacteria</taxon>
        <taxon>Alteromonadales</taxon>
        <taxon>Colwelliaceae</taxon>
        <taxon>Colwellia</taxon>
    </lineage>
</organism>
<name>A0A5C6QQR1_9GAMM</name>
<dbReference type="RefSeq" id="WP_146784255.1">
    <property type="nucleotide sequence ID" value="NZ_VOLT01000002.1"/>
</dbReference>
<dbReference type="OrthoDB" id="9155122at2"/>
<sequence length="157" mass="18214">MSKLTPKLHNIGELYDINEQIMPLKALADRERTSIYGLTGMVYTPHIDDYMQASIKKAEILACLKKQGIIPLTEVELISTALDFLHKRAKNNAVVEYDGNSYQRRFSPLKLSKSGKVVRTWARYWFLQLPSGRVDPKWESQVREIWPTYFLIRAIDI</sequence>
<keyword evidence="2" id="KW-1185">Reference proteome</keyword>
<dbReference type="Proteomes" id="UP000321822">
    <property type="component" value="Unassembled WGS sequence"/>
</dbReference>
<dbReference type="AlphaFoldDB" id="A0A5C6QQR1"/>
<gene>
    <name evidence="1" type="ORF">ESZ36_04785</name>
</gene>
<evidence type="ECO:0000313" key="1">
    <source>
        <dbReference type="EMBL" id="TWX70961.1"/>
    </source>
</evidence>
<dbReference type="EMBL" id="VOLT01000002">
    <property type="protein sequence ID" value="TWX70961.1"/>
    <property type="molecule type" value="Genomic_DNA"/>
</dbReference>
<proteinExistence type="predicted"/>
<protein>
    <submittedName>
        <fullName evidence="1">Uncharacterized protein</fullName>
    </submittedName>
</protein>